<protein>
    <submittedName>
        <fullName evidence="4">Ufm1-specific protease 2-like</fullName>
    </submittedName>
</protein>
<organism evidence="4 5">
    <name type="scientific">Oopsacas minuta</name>
    <dbReference type="NCBI Taxonomy" id="111878"/>
    <lineage>
        <taxon>Eukaryota</taxon>
        <taxon>Metazoa</taxon>
        <taxon>Porifera</taxon>
        <taxon>Hexactinellida</taxon>
        <taxon>Hexasterophora</taxon>
        <taxon>Lyssacinosida</taxon>
        <taxon>Leucopsacidae</taxon>
        <taxon>Oopsacas</taxon>
    </lineage>
</organism>
<reference evidence="4 5" key="1">
    <citation type="journal article" date="2023" name="BMC Biol.">
        <title>The compact genome of the sponge Oopsacas minuta (Hexactinellida) is lacking key metazoan core genes.</title>
        <authorList>
            <person name="Santini S."/>
            <person name="Schenkelaars Q."/>
            <person name="Jourda C."/>
            <person name="Duchesne M."/>
            <person name="Belahbib H."/>
            <person name="Rocher C."/>
            <person name="Selva M."/>
            <person name="Riesgo A."/>
            <person name="Vervoort M."/>
            <person name="Leys S.P."/>
            <person name="Kodjabachian L."/>
            <person name="Le Bivic A."/>
            <person name="Borchiellini C."/>
            <person name="Claverie J.M."/>
            <person name="Renard E."/>
        </authorList>
    </citation>
    <scope>NUCLEOTIDE SEQUENCE [LARGE SCALE GENOMIC DNA]</scope>
    <source>
        <strain evidence="4">SPO-2</strain>
    </source>
</reference>
<evidence type="ECO:0000313" key="5">
    <source>
        <dbReference type="Proteomes" id="UP001165289"/>
    </source>
</evidence>
<feature type="domain" description="UFSP1/2/DUB catalytic" evidence="3">
    <location>
        <begin position="376"/>
        <end position="560"/>
    </location>
</feature>
<dbReference type="PANTHER" id="PTHR48153">
    <property type="entry name" value="UFM1-SPECIFIC PROTEASE 2"/>
    <property type="match status" value="1"/>
</dbReference>
<proteinExistence type="inferred from homology"/>
<sequence>MATKQQTPHRLTFPSSLLSLTRPSPSCTPSLSYGYQLQGQTLILGYTPLSSPDLLTDPPSDWLSYTNPVLSYLPIGVCIVGIHTYYTSPSLDKLLLTFQSLPPLIFPNNRLILSNISDNDVTHQLLDITTGQLSAVTTNYESLSSIYKLINDYVIKLDLKQEISCDITPSTFPHSFTTELDRITAHILSADNIFSVNTSKTKLLSIPLTPPDSKTKRTVTVKDLLQMKQSPYPLLVSLPPCPSTYTLSIHYHIWIPADLPNTQLDSTLRQGVVRYIQAIRDAVSIPCFMSICHVPHPFLPFLPLCLPNPHTNLINNSLIDPLSHSKLRHNLTNILLLSANTPYLYFHRVYPISSLHLCVPHLSITSSLPPSYTLVQTVSGLYDYYHYLTDGFDDCGWGCAYRSLQTIFSWFVLQGYVKGRDKPPSHQEAQEILVHLGDKTTFFVNSREWIGSVEIGLILQDMLSVKCKIIPLNSADELTDTARQLLYHFEKFGTPVMIGGGQLAHTILGVAYDESMGTCQFLVLDPHYRGPDDIKSVLKGGGCAWRGIKFWKPNTFYNLCLPIRDYID</sequence>
<keyword evidence="2" id="KW-0378">Hydrolase</keyword>
<name>A0AAV7JX12_9METZ</name>
<dbReference type="Proteomes" id="UP001165289">
    <property type="component" value="Unassembled WGS sequence"/>
</dbReference>
<dbReference type="SUPFAM" id="SSF54001">
    <property type="entry name" value="Cysteine proteinases"/>
    <property type="match status" value="1"/>
</dbReference>
<dbReference type="AlphaFoldDB" id="A0AAV7JX12"/>
<evidence type="ECO:0000256" key="2">
    <source>
        <dbReference type="ARBA" id="ARBA00022801"/>
    </source>
</evidence>
<gene>
    <name evidence="4" type="ORF">LOD99_3388</name>
</gene>
<comment type="caution">
    <text evidence="4">The sequence shown here is derived from an EMBL/GenBank/DDBJ whole genome shotgun (WGS) entry which is preliminary data.</text>
</comment>
<evidence type="ECO:0000256" key="1">
    <source>
        <dbReference type="ARBA" id="ARBA00008552"/>
    </source>
</evidence>
<dbReference type="GO" id="GO:0071567">
    <property type="term" value="F:deUFMylase activity"/>
    <property type="evidence" value="ECO:0007669"/>
    <property type="project" value="TreeGrafter"/>
</dbReference>
<keyword evidence="5" id="KW-1185">Reference proteome</keyword>
<dbReference type="PANTHER" id="PTHR48153:SF2">
    <property type="entry name" value="UFM1-SPECIFIC PROTEASE 2"/>
    <property type="match status" value="1"/>
</dbReference>
<comment type="similarity">
    <text evidence="1">Belongs to the peptidase C78 family.</text>
</comment>
<dbReference type="InterPro" id="IPR038765">
    <property type="entry name" value="Papain-like_cys_pep_sf"/>
</dbReference>
<dbReference type="Gene3D" id="3.90.70.130">
    <property type="match status" value="1"/>
</dbReference>
<keyword evidence="4" id="KW-0645">Protease</keyword>
<dbReference type="EMBL" id="JAKMXF010000266">
    <property type="protein sequence ID" value="KAI6653492.1"/>
    <property type="molecule type" value="Genomic_DNA"/>
</dbReference>
<dbReference type="GO" id="GO:0006508">
    <property type="term" value="P:proteolysis"/>
    <property type="evidence" value="ECO:0007669"/>
    <property type="project" value="UniProtKB-KW"/>
</dbReference>
<dbReference type="InterPro" id="IPR012462">
    <property type="entry name" value="UFSP1/2_DUB_cat"/>
</dbReference>
<evidence type="ECO:0000259" key="3">
    <source>
        <dbReference type="Pfam" id="PF07910"/>
    </source>
</evidence>
<accession>A0AAV7JX12</accession>
<dbReference type="Pfam" id="PF07910">
    <property type="entry name" value="Peptidase_C78"/>
    <property type="match status" value="1"/>
</dbReference>
<evidence type="ECO:0000313" key="4">
    <source>
        <dbReference type="EMBL" id="KAI6653492.1"/>
    </source>
</evidence>